<reference evidence="1" key="1">
    <citation type="submission" date="2019-08" db="EMBL/GenBank/DDBJ databases">
        <authorList>
            <person name="Kucharzyk K."/>
            <person name="Murdoch R.W."/>
            <person name="Higgins S."/>
            <person name="Loffler F."/>
        </authorList>
    </citation>
    <scope>NUCLEOTIDE SEQUENCE</scope>
</reference>
<gene>
    <name evidence="1" type="ORF">SDC9_80276</name>
</gene>
<name>A0A644Z079_9ZZZZ</name>
<protein>
    <submittedName>
        <fullName evidence="1">Uncharacterized protein</fullName>
    </submittedName>
</protein>
<dbReference type="EMBL" id="VSSQ01006734">
    <property type="protein sequence ID" value="MPM33698.1"/>
    <property type="molecule type" value="Genomic_DNA"/>
</dbReference>
<proteinExistence type="predicted"/>
<dbReference type="AlphaFoldDB" id="A0A644Z079"/>
<organism evidence="1">
    <name type="scientific">bioreactor metagenome</name>
    <dbReference type="NCBI Taxonomy" id="1076179"/>
    <lineage>
        <taxon>unclassified sequences</taxon>
        <taxon>metagenomes</taxon>
        <taxon>ecological metagenomes</taxon>
    </lineage>
</organism>
<accession>A0A644Z079</accession>
<sequence length="58" mass="6591">MNTLLKKMTFLSLMTLSFCDLSISNTVNAKKLDDDFLPNSIKNFIKDSLSEYSVPNEN</sequence>
<comment type="caution">
    <text evidence="1">The sequence shown here is derived from an EMBL/GenBank/DDBJ whole genome shotgun (WGS) entry which is preliminary data.</text>
</comment>
<evidence type="ECO:0000313" key="1">
    <source>
        <dbReference type="EMBL" id="MPM33698.1"/>
    </source>
</evidence>